<dbReference type="EMBL" id="FRBI01000001">
    <property type="protein sequence ID" value="SHK62047.1"/>
    <property type="molecule type" value="Genomic_DNA"/>
</dbReference>
<evidence type="ECO:0000313" key="2">
    <source>
        <dbReference type="EMBL" id="SHK62047.1"/>
    </source>
</evidence>
<keyword evidence="2" id="KW-0808">Transferase</keyword>
<dbReference type="SUPFAM" id="SSF55729">
    <property type="entry name" value="Acyl-CoA N-acyltransferases (Nat)"/>
    <property type="match status" value="1"/>
</dbReference>
<dbReference type="Pfam" id="PF00583">
    <property type="entry name" value="Acetyltransf_1"/>
    <property type="match status" value="1"/>
</dbReference>
<evidence type="ECO:0000259" key="1">
    <source>
        <dbReference type="PROSITE" id="PS51186"/>
    </source>
</evidence>
<dbReference type="OrthoDB" id="164800at2"/>
<dbReference type="STRING" id="310782.SAMN05216499_101189"/>
<evidence type="ECO:0000313" key="3">
    <source>
        <dbReference type="Proteomes" id="UP000184111"/>
    </source>
</evidence>
<sequence length="267" mass="28539">MDTAEALALFDDQLRRNAPPESPTTRIDKGAGVVRQVGAGAHEWCGVAWSDLDEATADAAVAAQLEWLRGPEAAGREFEWKTYSHDRPADLGMRLRAAGFEPADPETLMVAEISEVAALTRGAELPAGVRLEPVVDAAGVDLAATVHEQAFGTSAERLRARMLDQVRDRADTVSIVVAMAGDVPVCSARMEFVPGTAFAGLWGGGTVREWRGKGIYRALVAHRARIAAARGYRYLQVDASDDSRPILGRLGFSALSVTTPYLITAPA</sequence>
<dbReference type="InterPro" id="IPR000182">
    <property type="entry name" value="GNAT_dom"/>
</dbReference>
<dbReference type="RefSeq" id="WP_073492483.1">
    <property type="nucleotide sequence ID" value="NZ_FRBI01000001.1"/>
</dbReference>
<dbReference type="AlphaFoldDB" id="A0A1M6TYK4"/>
<keyword evidence="3" id="KW-1185">Reference proteome</keyword>
<organism evidence="2 3">
    <name type="scientific">Actinacidiphila paucisporea</name>
    <dbReference type="NCBI Taxonomy" id="310782"/>
    <lineage>
        <taxon>Bacteria</taxon>
        <taxon>Bacillati</taxon>
        <taxon>Actinomycetota</taxon>
        <taxon>Actinomycetes</taxon>
        <taxon>Kitasatosporales</taxon>
        <taxon>Streptomycetaceae</taxon>
        <taxon>Actinacidiphila</taxon>
    </lineage>
</organism>
<dbReference type="InterPro" id="IPR016181">
    <property type="entry name" value="Acyl_CoA_acyltransferase"/>
</dbReference>
<dbReference type="Proteomes" id="UP000184111">
    <property type="component" value="Unassembled WGS sequence"/>
</dbReference>
<feature type="domain" description="N-acetyltransferase" evidence="1">
    <location>
        <begin position="129"/>
        <end position="267"/>
    </location>
</feature>
<reference evidence="2 3" key="1">
    <citation type="submission" date="2016-11" db="EMBL/GenBank/DDBJ databases">
        <authorList>
            <person name="Jaros S."/>
            <person name="Januszkiewicz K."/>
            <person name="Wedrychowicz H."/>
        </authorList>
    </citation>
    <scope>NUCLEOTIDE SEQUENCE [LARGE SCALE GENOMIC DNA]</scope>
    <source>
        <strain evidence="2 3">CGMCC 4.2025</strain>
    </source>
</reference>
<dbReference type="GO" id="GO:0016747">
    <property type="term" value="F:acyltransferase activity, transferring groups other than amino-acyl groups"/>
    <property type="evidence" value="ECO:0007669"/>
    <property type="project" value="InterPro"/>
</dbReference>
<gene>
    <name evidence="2" type="ORF">SAMN05216499_101189</name>
</gene>
<proteinExistence type="predicted"/>
<accession>A0A1M6TYK4</accession>
<dbReference type="Gene3D" id="3.40.630.30">
    <property type="match status" value="1"/>
</dbReference>
<name>A0A1M6TYK4_9ACTN</name>
<protein>
    <submittedName>
        <fullName evidence="2">Acetyltransferase (GNAT) family protein</fullName>
    </submittedName>
</protein>
<dbReference type="PROSITE" id="PS51186">
    <property type="entry name" value="GNAT"/>
    <property type="match status" value="1"/>
</dbReference>